<organism evidence="12 13">
    <name type="scientific">Suillus placidus</name>
    <dbReference type="NCBI Taxonomy" id="48579"/>
    <lineage>
        <taxon>Eukaryota</taxon>
        <taxon>Fungi</taxon>
        <taxon>Dikarya</taxon>
        <taxon>Basidiomycota</taxon>
        <taxon>Agaricomycotina</taxon>
        <taxon>Agaricomycetes</taxon>
        <taxon>Agaricomycetidae</taxon>
        <taxon>Boletales</taxon>
        <taxon>Suillineae</taxon>
        <taxon>Suillaceae</taxon>
        <taxon>Suillus</taxon>
    </lineage>
</organism>
<feature type="transmembrane region" description="Helical" evidence="10">
    <location>
        <begin position="335"/>
        <end position="360"/>
    </location>
</feature>
<dbReference type="PANTHER" id="PTHR12413">
    <property type="entry name" value="DOLICHYL GLYCOSYLTRANSFERASE"/>
    <property type="match status" value="1"/>
</dbReference>
<protein>
    <recommendedName>
        <fullName evidence="10">Alpha-1,3-glucosyltransferase</fullName>
        <ecNumber evidence="10">2.4.1.-</ecNumber>
    </recommendedName>
</protein>
<feature type="region of interest" description="Disordered" evidence="11">
    <location>
        <begin position="1"/>
        <end position="60"/>
    </location>
</feature>
<feature type="transmembrane region" description="Helical" evidence="10">
    <location>
        <begin position="648"/>
        <end position="668"/>
    </location>
</feature>
<evidence type="ECO:0000256" key="9">
    <source>
        <dbReference type="ARBA" id="ARBA00023136"/>
    </source>
</evidence>
<dbReference type="InterPro" id="IPR004856">
    <property type="entry name" value="Glyco_trans_ALG6/ALG8"/>
</dbReference>
<dbReference type="GO" id="GO:0042281">
    <property type="term" value="F:dolichyl pyrophosphate Man9GlcNAc2 alpha-1,3-glucosyltransferase activity"/>
    <property type="evidence" value="ECO:0007669"/>
    <property type="project" value="TreeGrafter"/>
</dbReference>
<dbReference type="EMBL" id="JABBWD010000099">
    <property type="protein sequence ID" value="KAG1766115.1"/>
    <property type="molecule type" value="Genomic_DNA"/>
</dbReference>
<comment type="subcellular location">
    <subcellularLocation>
        <location evidence="1 10">Endoplasmic reticulum membrane</location>
        <topology evidence="1 10">Multi-pass membrane protein</topology>
    </subcellularLocation>
</comment>
<keyword evidence="8 10" id="KW-1133">Transmembrane helix</keyword>
<dbReference type="Pfam" id="PF03155">
    <property type="entry name" value="Alg6_Alg8"/>
    <property type="match status" value="1"/>
</dbReference>
<evidence type="ECO:0000256" key="5">
    <source>
        <dbReference type="ARBA" id="ARBA00022679"/>
    </source>
</evidence>
<feature type="region of interest" description="Disordered" evidence="11">
    <location>
        <begin position="686"/>
        <end position="752"/>
    </location>
</feature>
<feature type="transmembrane region" description="Helical" evidence="10">
    <location>
        <begin position="614"/>
        <end position="636"/>
    </location>
</feature>
<keyword evidence="6 10" id="KW-0812">Transmembrane</keyword>
<keyword evidence="5 10" id="KW-0808">Transferase</keyword>
<evidence type="ECO:0000256" key="8">
    <source>
        <dbReference type="ARBA" id="ARBA00022989"/>
    </source>
</evidence>
<feature type="compositionally biased region" description="Low complexity" evidence="11">
    <location>
        <begin position="693"/>
        <end position="707"/>
    </location>
</feature>
<evidence type="ECO:0000313" key="12">
    <source>
        <dbReference type="EMBL" id="KAG1766115.1"/>
    </source>
</evidence>
<proteinExistence type="inferred from homology"/>
<feature type="transmembrane region" description="Helical" evidence="10">
    <location>
        <begin position="465"/>
        <end position="487"/>
    </location>
</feature>
<dbReference type="OrthoDB" id="5589195at2759"/>
<dbReference type="GO" id="GO:0005789">
    <property type="term" value="C:endoplasmic reticulum membrane"/>
    <property type="evidence" value="ECO:0007669"/>
    <property type="project" value="UniProtKB-SubCell"/>
</dbReference>
<feature type="transmembrane region" description="Helical" evidence="10">
    <location>
        <begin position="274"/>
        <end position="298"/>
    </location>
</feature>
<dbReference type="Proteomes" id="UP000714275">
    <property type="component" value="Unassembled WGS sequence"/>
</dbReference>
<comment type="similarity">
    <text evidence="3 10">Belongs to the ALG6/ALG8 glucosyltransferase family.</text>
</comment>
<feature type="transmembrane region" description="Helical" evidence="10">
    <location>
        <begin position="590"/>
        <end position="607"/>
    </location>
</feature>
<dbReference type="PANTHER" id="PTHR12413:SF1">
    <property type="entry name" value="DOLICHYL PYROPHOSPHATE MAN9GLCNAC2 ALPHA-1,3-GLUCOSYLTRANSFERASE"/>
    <property type="match status" value="1"/>
</dbReference>
<keyword evidence="13" id="KW-1185">Reference proteome</keyword>
<accession>A0A9P6ZJ82</accession>
<evidence type="ECO:0000256" key="1">
    <source>
        <dbReference type="ARBA" id="ARBA00004477"/>
    </source>
</evidence>
<feature type="transmembrane region" description="Helical" evidence="10">
    <location>
        <begin position="310"/>
        <end position="329"/>
    </location>
</feature>
<dbReference type="EC" id="2.4.1.-" evidence="10"/>
<gene>
    <name evidence="12" type="ORF">EV702DRAFT_1150806</name>
</gene>
<keyword evidence="9 10" id="KW-0472">Membrane</keyword>
<evidence type="ECO:0000256" key="7">
    <source>
        <dbReference type="ARBA" id="ARBA00022824"/>
    </source>
</evidence>
<feature type="transmembrane region" description="Helical" evidence="10">
    <location>
        <begin position="394"/>
        <end position="414"/>
    </location>
</feature>
<feature type="compositionally biased region" description="Polar residues" evidence="11">
    <location>
        <begin position="49"/>
        <end position="60"/>
    </location>
</feature>
<name>A0A9P6ZJ82_9AGAM</name>
<evidence type="ECO:0000256" key="10">
    <source>
        <dbReference type="RuleBase" id="RU363110"/>
    </source>
</evidence>
<dbReference type="AlphaFoldDB" id="A0A9P6ZJ82"/>
<feature type="transmembrane region" description="Helical" evidence="10">
    <location>
        <begin position="547"/>
        <end position="570"/>
    </location>
</feature>
<feature type="transmembrane region" description="Helical" evidence="10">
    <location>
        <begin position="173"/>
        <end position="194"/>
    </location>
</feature>
<keyword evidence="7 10" id="KW-0256">Endoplasmic reticulum</keyword>
<evidence type="ECO:0000256" key="3">
    <source>
        <dbReference type="ARBA" id="ARBA00008715"/>
    </source>
</evidence>
<comment type="pathway">
    <text evidence="2 10">Protein modification; protein glycosylation.</text>
</comment>
<evidence type="ECO:0000256" key="2">
    <source>
        <dbReference type="ARBA" id="ARBA00004922"/>
    </source>
</evidence>
<evidence type="ECO:0000256" key="4">
    <source>
        <dbReference type="ARBA" id="ARBA00022676"/>
    </source>
</evidence>
<keyword evidence="4 10" id="KW-0328">Glycosyltransferase</keyword>
<evidence type="ECO:0000256" key="11">
    <source>
        <dbReference type="SAM" id="MobiDB-lite"/>
    </source>
</evidence>
<evidence type="ECO:0000256" key="6">
    <source>
        <dbReference type="ARBA" id="ARBA00022692"/>
    </source>
</evidence>
<sequence length="752" mass="83113">MDEASDVMPSELPIERRQRHTRDRTTSLNSLSRFKSDPSKHIRPRSTLRNRGSNASMKSIGSETDYSEIIAPIPRRHLLQTSQSLHWLRVDTSSGDEWPNRGVSPVSASSVGSVFPNNRMGNRLSFTALMEYEGTAAGPSSTVDARVLEDDQGTVGAERRFVRWMHRNNMKNWVVPLAIAASTLVKWCIGFGTYSGHDTPPMFGDYEAQRHWMELTVHLPVKEWYTYDLQYWGLDYPPLTAYVSWLCGRIGVLIESSWFTLHASRGMETGGSKLFMRATVLVLDLLIYIPALYTFVCAWQGTRSSRKRHAALLTLLFHPALLLIDFGHFQYNSVMLGLTLFAINAFAAGHDLLGAILFVLSLGFKQMALYYAPAIGSYLIGKCIYLGPIHGTRLFLRLALTTTLAFVIMFAPFLPPFSPLSTIAAPITRIFPFGRGLFEDKVANFWCFTNVLVKWKQMFASREGILIKTSTGLTALGFLPAVAALIFGGYKTQLQKDAQNDSMNVSPSMAPAAPSSPTPILPLLPYALLTCSMSFFLFSFQVHEKTILVPLLPLTLLLSGAAPTDDVFLWGALGNNVGVFSMWPLLKKDGLGLQYLAMLLLWNRLIGHNPFKLYYGYFVGLVSSVVHTAIILLHLLEFAVTPPARYPDLFPVLNVLICTPIFGLIWLWSIKRSVEVSWAINGLPGKREKEGPSSAASGISATSSSAAFGHSPMRGETGVRATSLGYASGRGRGQADARRRALVVSAGGDREH</sequence>
<evidence type="ECO:0000313" key="13">
    <source>
        <dbReference type="Proteomes" id="UP000714275"/>
    </source>
</evidence>
<comment type="caution">
    <text evidence="12">The sequence shown here is derived from an EMBL/GenBank/DDBJ whole genome shotgun (WGS) entry which is preliminary data.</text>
</comment>
<reference evidence="12" key="1">
    <citation type="journal article" date="2020" name="New Phytol.">
        <title>Comparative genomics reveals dynamic genome evolution in host specialist ectomycorrhizal fungi.</title>
        <authorList>
            <person name="Lofgren L.A."/>
            <person name="Nguyen N.H."/>
            <person name="Vilgalys R."/>
            <person name="Ruytinx J."/>
            <person name="Liao H.L."/>
            <person name="Branco S."/>
            <person name="Kuo A."/>
            <person name="LaButti K."/>
            <person name="Lipzen A."/>
            <person name="Andreopoulos W."/>
            <person name="Pangilinan J."/>
            <person name="Riley R."/>
            <person name="Hundley H."/>
            <person name="Na H."/>
            <person name="Barry K."/>
            <person name="Grigoriev I.V."/>
            <person name="Stajich J.E."/>
            <person name="Kennedy P.G."/>
        </authorList>
    </citation>
    <scope>NUCLEOTIDE SEQUENCE</scope>
    <source>
        <strain evidence="12">DOB743</strain>
    </source>
</reference>
<feature type="transmembrane region" description="Helical" evidence="10">
    <location>
        <begin position="367"/>
        <end position="388"/>
    </location>
</feature>
<feature type="transmembrane region" description="Helical" evidence="10">
    <location>
        <begin position="523"/>
        <end position="540"/>
    </location>
</feature>